<keyword evidence="3" id="KW-0418">Kinase</keyword>
<evidence type="ECO:0000259" key="2">
    <source>
        <dbReference type="Pfam" id="PF01326"/>
    </source>
</evidence>
<gene>
    <name evidence="3" type="ORF">G2W53_031019</name>
</gene>
<dbReference type="OrthoDB" id="6123450at2759"/>
<dbReference type="Proteomes" id="UP000634136">
    <property type="component" value="Unassembled WGS sequence"/>
</dbReference>
<name>A0A834T8I0_9FABA</name>
<dbReference type="Gene3D" id="3.30.470.20">
    <property type="entry name" value="ATP-grasp fold, B domain"/>
    <property type="match status" value="1"/>
</dbReference>
<dbReference type="SUPFAM" id="SSF56059">
    <property type="entry name" value="Glutathione synthetase ATP-binding domain-like"/>
    <property type="match status" value="1"/>
</dbReference>
<dbReference type="GO" id="GO:0016301">
    <property type="term" value="F:kinase activity"/>
    <property type="evidence" value="ECO:0007669"/>
    <property type="project" value="UniProtKB-KW"/>
</dbReference>
<evidence type="ECO:0000256" key="1">
    <source>
        <dbReference type="ARBA" id="ARBA00007837"/>
    </source>
</evidence>
<evidence type="ECO:0000313" key="3">
    <source>
        <dbReference type="EMBL" id="KAF7817050.1"/>
    </source>
</evidence>
<keyword evidence="3" id="KW-0808">Transferase</keyword>
<sequence length="339" mass="37448">MGSFSIPRGVTLKKKTFCGNYAASVEEFTSEMVGAKSCNIKLLTARAPSWIKIPVSLALTFGSFETALQDTLNKDIANKIHSLCQLVQHGDHSKLSAIQEAILKMHAPPYMTNELKHKMISSRLPWPGDEGEKRWSCAWLAIKKVWASKWNERAFLSCQKAKLNHESICMAISIQEVICGDYAFVIHTKNPLSGDTTEIYAEIVKGLGESLAGAYPGRALTFIVKKTNIKSPIVTNYPSKLTGLYSKKSIIFRSDSNAEDLEGFSGAGIFDSVIMDKVEKVVLDYSRDPIIVDKSFQTSLLSRIAEAGKIIEDLYGCPQDIEGVVKDGTIFVVQARPQF</sequence>
<protein>
    <submittedName>
        <fullName evidence="3">Alpha-glucan water dikinase 2 isoform X3</fullName>
    </submittedName>
</protein>
<dbReference type="PANTHER" id="PTHR46999">
    <property type="entry name" value="ALPHA-GLUCAN WATER DIKINASE 1, CHLOROPLASTIC-RELATED"/>
    <property type="match status" value="1"/>
</dbReference>
<dbReference type="GO" id="GO:0005524">
    <property type="term" value="F:ATP binding"/>
    <property type="evidence" value="ECO:0007669"/>
    <property type="project" value="InterPro"/>
</dbReference>
<evidence type="ECO:0000313" key="4">
    <source>
        <dbReference type="Proteomes" id="UP000634136"/>
    </source>
</evidence>
<comment type="caution">
    <text evidence="3">The sequence shown here is derived from an EMBL/GenBank/DDBJ whole genome shotgun (WGS) entry which is preliminary data.</text>
</comment>
<dbReference type="Gene3D" id="3.30.1490.20">
    <property type="entry name" value="ATP-grasp fold, A domain"/>
    <property type="match status" value="1"/>
</dbReference>
<organism evidence="3 4">
    <name type="scientific">Senna tora</name>
    <dbReference type="NCBI Taxonomy" id="362788"/>
    <lineage>
        <taxon>Eukaryota</taxon>
        <taxon>Viridiplantae</taxon>
        <taxon>Streptophyta</taxon>
        <taxon>Embryophyta</taxon>
        <taxon>Tracheophyta</taxon>
        <taxon>Spermatophyta</taxon>
        <taxon>Magnoliopsida</taxon>
        <taxon>eudicotyledons</taxon>
        <taxon>Gunneridae</taxon>
        <taxon>Pentapetalae</taxon>
        <taxon>rosids</taxon>
        <taxon>fabids</taxon>
        <taxon>Fabales</taxon>
        <taxon>Fabaceae</taxon>
        <taxon>Caesalpinioideae</taxon>
        <taxon>Cassia clade</taxon>
        <taxon>Senna</taxon>
    </lineage>
</organism>
<dbReference type="Pfam" id="PF01326">
    <property type="entry name" value="PPDK_N"/>
    <property type="match status" value="1"/>
</dbReference>
<accession>A0A834T8I0</accession>
<dbReference type="InterPro" id="IPR002192">
    <property type="entry name" value="PPDK_AMP/ATP-bd"/>
</dbReference>
<feature type="domain" description="Pyruvate phosphate dikinase AMP/ATP-binding" evidence="2">
    <location>
        <begin position="141"/>
        <end position="338"/>
    </location>
</feature>
<reference evidence="3" key="1">
    <citation type="submission" date="2020-09" db="EMBL/GenBank/DDBJ databases">
        <title>Genome-Enabled Discovery of Anthraquinone Biosynthesis in Senna tora.</title>
        <authorList>
            <person name="Kang S.-H."/>
            <person name="Pandey R.P."/>
            <person name="Lee C.-M."/>
            <person name="Sim J.-S."/>
            <person name="Jeong J.-T."/>
            <person name="Choi B.-S."/>
            <person name="Jung M."/>
            <person name="Ginzburg D."/>
            <person name="Zhao K."/>
            <person name="Won S.Y."/>
            <person name="Oh T.-J."/>
            <person name="Yu Y."/>
            <person name="Kim N.-H."/>
            <person name="Lee O.R."/>
            <person name="Lee T.-H."/>
            <person name="Bashyal P."/>
            <person name="Kim T.-S."/>
            <person name="Lee W.-H."/>
            <person name="Kawkins C."/>
            <person name="Kim C.-K."/>
            <person name="Kim J.S."/>
            <person name="Ahn B.O."/>
            <person name="Rhee S.Y."/>
            <person name="Sohng J.K."/>
        </authorList>
    </citation>
    <scope>NUCLEOTIDE SEQUENCE</scope>
    <source>
        <tissue evidence="3">Leaf</tissue>
    </source>
</reference>
<dbReference type="PANTHER" id="PTHR46999:SF4">
    <property type="entry name" value="ALPHA-GLUCAN WATER DIKINASE 2"/>
    <property type="match status" value="1"/>
</dbReference>
<dbReference type="AlphaFoldDB" id="A0A834T8I0"/>
<dbReference type="EMBL" id="JAAIUW010000009">
    <property type="protein sequence ID" value="KAF7817050.1"/>
    <property type="molecule type" value="Genomic_DNA"/>
</dbReference>
<dbReference type="InterPro" id="IPR013815">
    <property type="entry name" value="ATP_grasp_subdomain_1"/>
</dbReference>
<comment type="similarity">
    <text evidence="1">Belongs to the PEP-utilizing enzyme family.</text>
</comment>
<keyword evidence="4" id="KW-1185">Reference proteome</keyword>
<proteinExistence type="inferred from homology"/>